<keyword evidence="3 6" id="KW-0479">Metal-binding</keyword>
<dbReference type="SUPFAM" id="SSF46626">
    <property type="entry name" value="Cytochrome c"/>
    <property type="match status" value="1"/>
</dbReference>
<protein>
    <submittedName>
        <fullName evidence="9">Cytochrome c</fullName>
    </submittedName>
</protein>
<keyword evidence="5 6" id="KW-0408">Iron</keyword>
<evidence type="ECO:0000256" key="3">
    <source>
        <dbReference type="ARBA" id="ARBA00022723"/>
    </source>
</evidence>
<evidence type="ECO:0000256" key="4">
    <source>
        <dbReference type="ARBA" id="ARBA00022982"/>
    </source>
</evidence>
<evidence type="ECO:0000256" key="2">
    <source>
        <dbReference type="ARBA" id="ARBA00022617"/>
    </source>
</evidence>
<dbReference type="EMBL" id="CP093547">
    <property type="protein sequence ID" value="UNP29128.1"/>
    <property type="molecule type" value="Genomic_DNA"/>
</dbReference>
<gene>
    <name evidence="9" type="ORF">MOV92_22095</name>
</gene>
<dbReference type="Gene3D" id="1.10.760.10">
    <property type="entry name" value="Cytochrome c-like domain"/>
    <property type="match status" value="1"/>
</dbReference>
<accession>A0ABY3X956</accession>
<dbReference type="InterPro" id="IPR009056">
    <property type="entry name" value="Cyt_c-like_dom"/>
</dbReference>
<evidence type="ECO:0000256" key="5">
    <source>
        <dbReference type="ARBA" id="ARBA00023004"/>
    </source>
</evidence>
<evidence type="ECO:0000256" key="7">
    <source>
        <dbReference type="SAM" id="SignalP"/>
    </source>
</evidence>
<keyword evidence="7" id="KW-0732">Signal</keyword>
<evidence type="ECO:0000259" key="8">
    <source>
        <dbReference type="PROSITE" id="PS51007"/>
    </source>
</evidence>
<organism evidence="9 10">
    <name type="scientific">Lysobacter gummosus</name>
    <dbReference type="NCBI Taxonomy" id="262324"/>
    <lineage>
        <taxon>Bacteria</taxon>
        <taxon>Pseudomonadati</taxon>
        <taxon>Pseudomonadota</taxon>
        <taxon>Gammaproteobacteria</taxon>
        <taxon>Lysobacterales</taxon>
        <taxon>Lysobacteraceae</taxon>
        <taxon>Lysobacter</taxon>
    </lineage>
</organism>
<dbReference type="PROSITE" id="PS51007">
    <property type="entry name" value="CYTC"/>
    <property type="match status" value="1"/>
</dbReference>
<dbReference type="InterPro" id="IPR051811">
    <property type="entry name" value="Cytochrome_c550/c551-like"/>
</dbReference>
<name>A0ABY3X956_9GAMM</name>
<dbReference type="PANTHER" id="PTHR37823:SF1">
    <property type="entry name" value="CYTOCHROME C-553-LIKE"/>
    <property type="match status" value="1"/>
</dbReference>
<evidence type="ECO:0000256" key="6">
    <source>
        <dbReference type="PROSITE-ProRule" id="PRU00433"/>
    </source>
</evidence>
<dbReference type="Pfam" id="PF13442">
    <property type="entry name" value="Cytochrome_CBB3"/>
    <property type="match status" value="1"/>
</dbReference>
<keyword evidence="4" id="KW-0249">Electron transport</keyword>
<keyword evidence="1" id="KW-0813">Transport</keyword>
<evidence type="ECO:0000313" key="9">
    <source>
        <dbReference type="EMBL" id="UNP29128.1"/>
    </source>
</evidence>
<keyword evidence="10" id="KW-1185">Reference proteome</keyword>
<feature type="chain" id="PRO_5045857416" evidence="7">
    <location>
        <begin position="25"/>
        <end position="99"/>
    </location>
</feature>
<keyword evidence="2 6" id="KW-0349">Heme</keyword>
<dbReference type="Proteomes" id="UP000829194">
    <property type="component" value="Chromosome"/>
</dbReference>
<evidence type="ECO:0000256" key="1">
    <source>
        <dbReference type="ARBA" id="ARBA00022448"/>
    </source>
</evidence>
<sequence length="99" mass="10140">MLKFIPIAALSFLAAAFTAAPAAAQDAAAGAKLYAANCSACHGPDRAGIAGTFPALTDVNKRLDPKQIADKIKKGGGLMPPFGQLSPKDIDDIAAFLKQ</sequence>
<reference evidence="9 10" key="1">
    <citation type="submission" date="2022-03" db="EMBL/GenBank/DDBJ databases">
        <title>Complete genome sequence of Lysobacter capsici VKM B-2533 and Lysobacter gummosus 10.1.1, promising sources of lytic agents.</title>
        <authorList>
            <person name="Tarlachkov S.V."/>
            <person name="Kudryakova I.V."/>
            <person name="Afoshin A.S."/>
            <person name="Leontyevskaya E.A."/>
            <person name="Leontyevskaya N.V."/>
        </authorList>
    </citation>
    <scope>NUCLEOTIDE SEQUENCE [LARGE SCALE GENOMIC DNA]</scope>
    <source>
        <strain evidence="9 10">10.1.1</strain>
    </source>
</reference>
<dbReference type="PANTHER" id="PTHR37823">
    <property type="entry name" value="CYTOCHROME C-553-LIKE"/>
    <property type="match status" value="1"/>
</dbReference>
<feature type="domain" description="Cytochrome c" evidence="8">
    <location>
        <begin position="25"/>
        <end position="99"/>
    </location>
</feature>
<evidence type="ECO:0000313" key="10">
    <source>
        <dbReference type="Proteomes" id="UP000829194"/>
    </source>
</evidence>
<dbReference type="InterPro" id="IPR036909">
    <property type="entry name" value="Cyt_c-like_dom_sf"/>
</dbReference>
<feature type="signal peptide" evidence="7">
    <location>
        <begin position="1"/>
        <end position="24"/>
    </location>
</feature>
<proteinExistence type="predicted"/>